<comment type="similarity">
    <text evidence="4">Belongs to the LptA family.</text>
</comment>
<keyword evidence="7" id="KW-1185">Reference proteome</keyword>
<dbReference type="Pfam" id="PF03968">
    <property type="entry name" value="LptD_N"/>
    <property type="match status" value="1"/>
</dbReference>
<keyword evidence="2 4" id="KW-0732">Signal</keyword>
<evidence type="ECO:0000256" key="1">
    <source>
        <dbReference type="ARBA" id="ARBA00022448"/>
    </source>
</evidence>
<feature type="chain" id="PRO_5033186283" description="Lipopolysaccharide export system protein LptA" evidence="4">
    <location>
        <begin position="25"/>
        <end position="182"/>
    </location>
</feature>
<dbReference type="EMBL" id="JABBFW010000036">
    <property type="protein sequence ID" value="NML18629.1"/>
    <property type="molecule type" value="Genomic_DNA"/>
</dbReference>
<evidence type="ECO:0000256" key="4">
    <source>
        <dbReference type="HAMAP-Rule" id="MF_01914"/>
    </source>
</evidence>
<evidence type="ECO:0000259" key="5">
    <source>
        <dbReference type="Pfam" id="PF03968"/>
    </source>
</evidence>
<name>A0A848FJW4_9BURK</name>
<reference evidence="6 7" key="1">
    <citation type="submission" date="2020-04" db="EMBL/GenBank/DDBJ databases">
        <title>Azohydromonas sp. isolated from soil.</title>
        <authorList>
            <person name="Dahal R.H."/>
        </authorList>
    </citation>
    <scope>NUCLEOTIDE SEQUENCE [LARGE SCALE GENOMIC DNA]</scope>
    <source>
        <strain evidence="6 7">G-1-1-14</strain>
    </source>
</reference>
<comment type="subcellular location">
    <subcellularLocation>
        <location evidence="4">Periplasm</location>
    </subcellularLocation>
</comment>
<evidence type="ECO:0000256" key="3">
    <source>
        <dbReference type="ARBA" id="ARBA00022764"/>
    </source>
</evidence>
<dbReference type="Gene3D" id="2.60.450.10">
    <property type="entry name" value="Lipopolysaccharide (LPS) transport protein A like domain"/>
    <property type="match status" value="1"/>
</dbReference>
<dbReference type="GO" id="GO:0015920">
    <property type="term" value="P:lipopolysaccharide transport"/>
    <property type="evidence" value="ECO:0007669"/>
    <property type="project" value="UniProtKB-UniRule"/>
</dbReference>
<feature type="signal peptide" evidence="4">
    <location>
        <begin position="1"/>
        <end position="24"/>
    </location>
</feature>
<comment type="caution">
    <text evidence="6">The sequence shown here is derived from an EMBL/GenBank/DDBJ whole genome shotgun (WGS) entry which is preliminary data.</text>
</comment>
<dbReference type="GO" id="GO:0030288">
    <property type="term" value="C:outer membrane-bounded periplasmic space"/>
    <property type="evidence" value="ECO:0007669"/>
    <property type="project" value="TreeGrafter"/>
</dbReference>
<dbReference type="NCBIfam" id="TIGR03002">
    <property type="entry name" value="outer_YhbN_LptA"/>
    <property type="match status" value="1"/>
</dbReference>
<dbReference type="GO" id="GO:0017089">
    <property type="term" value="F:glycolipid transfer activity"/>
    <property type="evidence" value="ECO:0007669"/>
    <property type="project" value="TreeGrafter"/>
</dbReference>
<dbReference type="PANTHER" id="PTHR36504">
    <property type="entry name" value="LIPOPOLYSACCHARIDE EXPORT SYSTEM PROTEIN LPTA"/>
    <property type="match status" value="1"/>
</dbReference>
<organism evidence="6 7">
    <name type="scientific">Azohydromonas caseinilytica</name>
    <dbReference type="NCBI Taxonomy" id="2728836"/>
    <lineage>
        <taxon>Bacteria</taxon>
        <taxon>Pseudomonadati</taxon>
        <taxon>Pseudomonadota</taxon>
        <taxon>Betaproteobacteria</taxon>
        <taxon>Burkholderiales</taxon>
        <taxon>Sphaerotilaceae</taxon>
        <taxon>Azohydromonas</taxon>
    </lineage>
</organism>
<evidence type="ECO:0000313" key="6">
    <source>
        <dbReference type="EMBL" id="NML18629.1"/>
    </source>
</evidence>
<evidence type="ECO:0000256" key="2">
    <source>
        <dbReference type="ARBA" id="ARBA00022729"/>
    </source>
</evidence>
<dbReference type="AlphaFoldDB" id="A0A848FJW4"/>
<keyword evidence="1 4" id="KW-0813">Transport</keyword>
<keyword evidence="3 4" id="KW-0574">Periplasm</keyword>
<comment type="subunit">
    <text evidence="4">Component of the lipopolysaccharide transport and assembly complex.</text>
</comment>
<dbReference type="InterPro" id="IPR014340">
    <property type="entry name" value="LptA"/>
</dbReference>
<evidence type="ECO:0000313" key="7">
    <source>
        <dbReference type="Proteomes" id="UP000574067"/>
    </source>
</evidence>
<feature type="domain" description="Organic solvent tolerance-like N-terminal" evidence="5">
    <location>
        <begin position="35"/>
        <end position="151"/>
    </location>
</feature>
<gene>
    <name evidence="4 6" type="primary">lptA</name>
    <name evidence="6" type="ORF">HHL10_27040</name>
</gene>
<dbReference type="InterPro" id="IPR005653">
    <property type="entry name" value="OstA-like_N"/>
</dbReference>
<proteinExistence type="inferred from homology"/>
<protein>
    <recommendedName>
        <fullName evidence="4">Lipopolysaccharide export system protein LptA</fullName>
    </recommendedName>
</protein>
<dbReference type="InterPro" id="IPR052037">
    <property type="entry name" value="LPS_export_LptA"/>
</dbReference>
<dbReference type="GO" id="GO:0043165">
    <property type="term" value="P:Gram-negative-bacterium-type cell outer membrane assembly"/>
    <property type="evidence" value="ECO:0007669"/>
    <property type="project" value="UniProtKB-UniRule"/>
</dbReference>
<dbReference type="GO" id="GO:0009279">
    <property type="term" value="C:cell outer membrane"/>
    <property type="evidence" value="ECO:0007669"/>
    <property type="project" value="TreeGrafter"/>
</dbReference>
<dbReference type="GO" id="GO:0001530">
    <property type="term" value="F:lipopolysaccharide binding"/>
    <property type="evidence" value="ECO:0007669"/>
    <property type="project" value="InterPro"/>
</dbReference>
<dbReference type="PANTHER" id="PTHR36504:SF1">
    <property type="entry name" value="LIPOPOLYSACCHARIDE EXPORT SYSTEM PROTEIN LPTA"/>
    <property type="match status" value="1"/>
</dbReference>
<dbReference type="HAMAP" id="MF_01914">
    <property type="entry name" value="LPS_assembly_LptA"/>
    <property type="match status" value="1"/>
</dbReference>
<sequence length="182" mass="19565" precursor="true">MSPHRLRILCMSVLLALAGGGALADKADRNQPLVIEANKPGTVDMQKQLVVFNGDVVVTQGTMRIKAERMELREVGEGHRTATALGVPGTQATFRQKREGLDEYIEGTADRIDYDSRSDLLKLTGNAHVRRLRGSTVADEITGNLITYDNRAELFSVAGDNASGGRVRAVLTPPPSASGPAR</sequence>
<comment type="function">
    <text evidence="4">Involved in the assembly of lipopolysaccharide (LPS). Required for the translocation of LPS from the inner membrane to the outer membrane.</text>
</comment>
<dbReference type="Proteomes" id="UP000574067">
    <property type="component" value="Unassembled WGS sequence"/>
</dbReference>
<accession>A0A848FJW4</accession>